<dbReference type="RefSeq" id="WP_184263066.1">
    <property type="nucleotide sequence ID" value="NZ_JACIIX010000005.1"/>
</dbReference>
<accession>A0A7X0DLQ0</accession>
<dbReference type="Gene3D" id="3.40.50.300">
    <property type="entry name" value="P-loop containing nucleotide triphosphate hydrolases"/>
    <property type="match status" value="1"/>
</dbReference>
<gene>
    <name evidence="2" type="ORF">FHS48_001640</name>
</gene>
<evidence type="ECO:0000259" key="1">
    <source>
        <dbReference type="Pfam" id="PF01926"/>
    </source>
</evidence>
<dbReference type="PANTHER" id="PTHR42714:SF2">
    <property type="entry name" value="TRNA MODIFICATION GTPASE GTPBP3, MITOCHONDRIAL"/>
    <property type="match status" value="1"/>
</dbReference>
<organism evidence="2 3">
    <name type="scientific">Novispirillum itersonii</name>
    <name type="common">Aquaspirillum itersonii</name>
    <dbReference type="NCBI Taxonomy" id="189"/>
    <lineage>
        <taxon>Bacteria</taxon>
        <taxon>Pseudomonadati</taxon>
        <taxon>Pseudomonadota</taxon>
        <taxon>Alphaproteobacteria</taxon>
        <taxon>Rhodospirillales</taxon>
        <taxon>Novispirillaceae</taxon>
        <taxon>Novispirillum</taxon>
    </lineage>
</organism>
<feature type="domain" description="G" evidence="1">
    <location>
        <begin position="46"/>
        <end position="150"/>
    </location>
</feature>
<dbReference type="GO" id="GO:0002098">
    <property type="term" value="P:tRNA wobble uridine modification"/>
    <property type="evidence" value="ECO:0007669"/>
    <property type="project" value="TreeGrafter"/>
</dbReference>
<proteinExistence type="predicted"/>
<evidence type="ECO:0000313" key="3">
    <source>
        <dbReference type="Proteomes" id="UP000544872"/>
    </source>
</evidence>
<dbReference type="GO" id="GO:0005737">
    <property type="term" value="C:cytoplasm"/>
    <property type="evidence" value="ECO:0007669"/>
    <property type="project" value="TreeGrafter"/>
</dbReference>
<dbReference type="Pfam" id="PF01926">
    <property type="entry name" value="MMR_HSR1"/>
    <property type="match status" value="1"/>
</dbReference>
<dbReference type="PANTHER" id="PTHR42714">
    <property type="entry name" value="TRNA MODIFICATION GTPASE GTPBP3"/>
    <property type="match status" value="1"/>
</dbReference>
<dbReference type="InterPro" id="IPR006073">
    <property type="entry name" value="GTP-bd"/>
</dbReference>
<dbReference type="Proteomes" id="UP000544872">
    <property type="component" value="Unassembled WGS sequence"/>
</dbReference>
<keyword evidence="3" id="KW-1185">Reference proteome</keyword>
<reference evidence="2 3" key="1">
    <citation type="submission" date="2020-08" db="EMBL/GenBank/DDBJ databases">
        <title>Genomic Encyclopedia of Type Strains, Phase IV (KMG-IV): sequencing the most valuable type-strain genomes for metagenomic binning, comparative biology and taxonomic classification.</title>
        <authorList>
            <person name="Goeker M."/>
        </authorList>
    </citation>
    <scope>NUCLEOTIDE SEQUENCE [LARGE SCALE GENOMIC DNA]</scope>
    <source>
        <strain evidence="2 3">DSM 11590</strain>
    </source>
</reference>
<protein>
    <recommendedName>
        <fullName evidence="1">G domain-containing protein</fullName>
    </recommendedName>
</protein>
<evidence type="ECO:0000313" key="2">
    <source>
        <dbReference type="EMBL" id="MBB6210225.1"/>
    </source>
</evidence>
<name>A0A7X0DLQ0_NOVIT</name>
<sequence length="507" mass="55672">MDISNRIVRLYPLLAQSARLTERYLSGDTRQTAEAFLHSTEKETVEVMLYGAYNAGKSTTINMLLGRDEAKVQDRPTTDSIDPFDWNGITLLDTPGLNAPIEHEECTQNHLAKADLVLLVIRDGDQDAAGVYDRLFTLIKNDRSVFIVLNHTETSAENAEPQLRRLNTLLVRKGAEAGLDIDRLGTIPVLALNAEMALFGRKQNEPDLLAASGYNDFIDQFERWLKDSTEVDTRLRRLCQRFEGAVLTPLTQTLEAQCASVGSDVEKRSALIGHLKEQKTRLIAQARNKAITLCNEYKGQIGTLIDTPNTTSASINAQLQVFMTDASSTLSAWIQTELTSIAADLTIFTETTGVSLSTQDVDTEGSFDFGTLLQTLDAGAAGKGVEIFNALIDKINKTVTFQIPKIPIAYVGPILEATKFLYGLYASVRANQAAQDAAIRKVQSITTIADKMGSALANHAEEVIRSHLDQQITREEQALKDLTDAMQDGPQKDLITVATLRQKAAAL</sequence>
<comment type="caution">
    <text evidence="2">The sequence shown here is derived from an EMBL/GenBank/DDBJ whole genome shotgun (WGS) entry which is preliminary data.</text>
</comment>
<dbReference type="GO" id="GO:0005525">
    <property type="term" value="F:GTP binding"/>
    <property type="evidence" value="ECO:0007669"/>
    <property type="project" value="InterPro"/>
</dbReference>
<dbReference type="EMBL" id="JACIIX010000005">
    <property type="protein sequence ID" value="MBB6210225.1"/>
    <property type="molecule type" value="Genomic_DNA"/>
</dbReference>
<dbReference type="AlphaFoldDB" id="A0A7X0DLQ0"/>
<dbReference type="GO" id="GO:0030488">
    <property type="term" value="P:tRNA methylation"/>
    <property type="evidence" value="ECO:0007669"/>
    <property type="project" value="TreeGrafter"/>
</dbReference>
<dbReference type="SUPFAM" id="SSF52540">
    <property type="entry name" value="P-loop containing nucleoside triphosphate hydrolases"/>
    <property type="match status" value="1"/>
</dbReference>
<dbReference type="InterPro" id="IPR027417">
    <property type="entry name" value="P-loop_NTPase"/>
</dbReference>